<proteinExistence type="inferred from homology"/>
<feature type="coiled-coil region" evidence="2">
    <location>
        <begin position="43"/>
        <end position="70"/>
    </location>
</feature>
<dbReference type="InterPro" id="IPR009643">
    <property type="entry name" value="HS1-bd"/>
</dbReference>
<dbReference type="Gene3D" id="1.20.5.430">
    <property type="match status" value="1"/>
</dbReference>
<reference evidence="3 4" key="1">
    <citation type="submission" date="2019-08" db="EMBL/GenBank/DDBJ databases">
        <title>A chromosome-level genome assembly, high-density linkage maps, and genome scans reveal the genomic architecture of hybrid incompatibilities underlying speciation via character displacement in darters (Percidae: Etheostominae).</title>
        <authorList>
            <person name="Moran R.L."/>
            <person name="Catchen J.M."/>
            <person name="Fuller R.C."/>
        </authorList>
    </citation>
    <scope>NUCLEOTIDE SEQUENCE [LARGE SCALE GENOMIC DNA]</scope>
    <source>
        <strain evidence="3">EspeVRDwgs_2016</strain>
        <tissue evidence="3">Muscle</tissue>
    </source>
</reference>
<gene>
    <name evidence="3" type="ORF">FQN60_007685</name>
</gene>
<comment type="similarity">
    <text evidence="1">Belongs to the HSBP1 family.</text>
</comment>
<feature type="non-terminal residue" evidence="3">
    <location>
        <position position="113"/>
    </location>
</feature>
<comment type="caution">
    <text evidence="3">The sequence shown here is derived from an EMBL/GenBank/DDBJ whole genome shotgun (WGS) entry which is preliminary data.</text>
</comment>
<dbReference type="Proteomes" id="UP000327493">
    <property type="component" value="Chromosome 14"/>
</dbReference>
<evidence type="ECO:0000313" key="4">
    <source>
        <dbReference type="Proteomes" id="UP000327493"/>
    </source>
</evidence>
<name>A0A5J5CZZ7_9PERO</name>
<keyword evidence="4" id="KW-1185">Reference proteome</keyword>
<dbReference type="Pfam" id="PF06825">
    <property type="entry name" value="HSBP1"/>
    <property type="match status" value="1"/>
</dbReference>
<organism evidence="3 4">
    <name type="scientific">Etheostoma spectabile</name>
    <name type="common">orangethroat darter</name>
    <dbReference type="NCBI Taxonomy" id="54343"/>
    <lineage>
        <taxon>Eukaryota</taxon>
        <taxon>Metazoa</taxon>
        <taxon>Chordata</taxon>
        <taxon>Craniata</taxon>
        <taxon>Vertebrata</taxon>
        <taxon>Euteleostomi</taxon>
        <taxon>Actinopterygii</taxon>
        <taxon>Neopterygii</taxon>
        <taxon>Teleostei</taxon>
        <taxon>Neoteleostei</taxon>
        <taxon>Acanthomorphata</taxon>
        <taxon>Eupercaria</taxon>
        <taxon>Perciformes</taxon>
        <taxon>Percoidei</taxon>
        <taxon>Percidae</taxon>
        <taxon>Etheostomatinae</taxon>
        <taxon>Etheostoma</taxon>
    </lineage>
</organism>
<keyword evidence="2" id="KW-0175">Coiled coil</keyword>
<protein>
    <submittedName>
        <fullName evidence="3">Uncharacterized protein</fullName>
    </submittedName>
</protein>
<accession>A0A5J5CZZ7</accession>
<dbReference type="EMBL" id="VOFY01000014">
    <property type="protein sequence ID" value="KAA8586116.1"/>
    <property type="molecule type" value="Genomic_DNA"/>
</dbReference>
<dbReference type="AlphaFoldDB" id="A0A5J5CZZ7"/>
<dbReference type="GO" id="GO:0003714">
    <property type="term" value="F:transcription corepressor activity"/>
    <property type="evidence" value="ECO:0007669"/>
    <property type="project" value="InterPro"/>
</dbReference>
<evidence type="ECO:0000256" key="1">
    <source>
        <dbReference type="ARBA" id="ARBA00006349"/>
    </source>
</evidence>
<sequence length="113" mass="12453">MSKTDSKAAKEMTEAMEATMQRLQGRFRLIVPLLAELSFTLPLDEMGTRIEGLEKNVSELMTQAGMEEQAVSNEKKGASWGSAASNRPLFLSPWKLGQLHSSHGSEMCVFSCD</sequence>
<evidence type="ECO:0000313" key="3">
    <source>
        <dbReference type="EMBL" id="KAA8586116.1"/>
    </source>
</evidence>
<evidence type="ECO:0000256" key="2">
    <source>
        <dbReference type="SAM" id="Coils"/>
    </source>
</evidence>